<evidence type="ECO:0000256" key="4">
    <source>
        <dbReference type="SAM" id="SignalP"/>
    </source>
</evidence>
<evidence type="ECO:0000313" key="8">
    <source>
        <dbReference type="Proteomes" id="UP000294692"/>
    </source>
</evidence>
<dbReference type="InterPro" id="IPR013686">
    <property type="entry name" value="Polypept-transport_assoc_ShlB"/>
</dbReference>
<keyword evidence="3" id="KW-0998">Cell outer membrane</keyword>
<keyword evidence="1" id="KW-1134">Transmembrane beta strand</keyword>
<dbReference type="EMBL" id="SMBX01000003">
    <property type="protein sequence ID" value="TCV00619.1"/>
    <property type="molecule type" value="Genomic_DNA"/>
</dbReference>
<evidence type="ECO:0000259" key="6">
    <source>
        <dbReference type="Pfam" id="PF08479"/>
    </source>
</evidence>
<evidence type="ECO:0000256" key="2">
    <source>
        <dbReference type="ARBA" id="ARBA00022692"/>
    </source>
</evidence>
<dbReference type="AlphaFoldDB" id="A0A4R3VAT5"/>
<evidence type="ECO:0000256" key="1">
    <source>
        <dbReference type="ARBA" id="ARBA00022452"/>
    </source>
</evidence>
<dbReference type="InterPro" id="IPR005565">
    <property type="entry name" value="Hemolysn_activator_HlyB_C"/>
</dbReference>
<reference evidence="7 8" key="1">
    <citation type="submission" date="2019-03" db="EMBL/GenBank/DDBJ databases">
        <title>Genomic Encyclopedia of Type Strains, Phase IV (KMG-IV): sequencing the most valuable type-strain genomes for metagenomic binning, comparative biology and taxonomic classification.</title>
        <authorList>
            <person name="Goeker M."/>
        </authorList>
    </citation>
    <scope>NUCLEOTIDE SEQUENCE [LARGE SCALE GENOMIC DNA]</scope>
    <source>
        <strain evidence="7 8">DSM 100048</strain>
    </source>
</reference>
<accession>A0A4R3VAT5</accession>
<keyword evidence="1" id="KW-0472">Membrane</keyword>
<comment type="caution">
    <text evidence="7">The sequence shown here is derived from an EMBL/GenBank/DDBJ whole genome shotgun (WGS) entry which is preliminary data.</text>
</comment>
<feature type="chain" id="PRO_5020981762" evidence="4">
    <location>
        <begin position="23"/>
        <end position="563"/>
    </location>
</feature>
<dbReference type="Pfam" id="PF03865">
    <property type="entry name" value="ShlB"/>
    <property type="match status" value="1"/>
</dbReference>
<dbReference type="GO" id="GO:0008320">
    <property type="term" value="F:protein transmembrane transporter activity"/>
    <property type="evidence" value="ECO:0007669"/>
    <property type="project" value="TreeGrafter"/>
</dbReference>
<dbReference type="PANTHER" id="PTHR34597:SF3">
    <property type="entry name" value="OUTER MEMBRANE TRANSPORTER CDIB"/>
    <property type="match status" value="1"/>
</dbReference>
<dbReference type="GO" id="GO:0098046">
    <property type="term" value="C:type V protein secretion system complex"/>
    <property type="evidence" value="ECO:0007669"/>
    <property type="project" value="TreeGrafter"/>
</dbReference>
<evidence type="ECO:0000259" key="5">
    <source>
        <dbReference type="Pfam" id="PF03865"/>
    </source>
</evidence>
<dbReference type="RefSeq" id="WP_132475309.1">
    <property type="nucleotide sequence ID" value="NZ_JBHRVM010000001.1"/>
</dbReference>
<dbReference type="Gene3D" id="2.40.160.50">
    <property type="entry name" value="membrane protein fhac: a member of the omp85/tpsb transporter family"/>
    <property type="match status" value="1"/>
</dbReference>
<keyword evidence="8" id="KW-1185">Reference proteome</keyword>
<gene>
    <name evidence="7" type="ORF">EV686_103200</name>
</gene>
<dbReference type="Gene3D" id="3.10.20.310">
    <property type="entry name" value="membrane protein fhac"/>
    <property type="match status" value="1"/>
</dbReference>
<feature type="domain" description="Polypeptide-transport-associated ShlB-type" evidence="6">
    <location>
        <begin position="69"/>
        <end position="142"/>
    </location>
</feature>
<dbReference type="GO" id="GO:0046819">
    <property type="term" value="P:protein secretion by the type V secretion system"/>
    <property type="evidence" value="ECO:0007669"/>
    <property type="project" value="TreeGrafter"/>
</dbReference>
<feature type="domain" description="Haemolysin activator HlyB C-terminal" evidence="5">
    <location>
        <begin position="259"/>
        <end position="521"/>
    </location>
</feature>
<feature type="signal peptide" evidence="4">
    <location>
        <begin position="1"/>
        <end position="22"/>
    </location>
</feature>
<dbReference type="Proteomes" id="UP000294692">
    <property type="component" value="Unassembled WGS sequence"/>
</dbReference>
<organism evidence="7 8">
    <name type="scientific">Paracandidimonas soli</name>
    <dbReference type="NCBI Taxonomy" id="1917182"/>
    <lineage>
        <taxon>Bacteria</taxon>
        <taxon>Pseudomonadati</taxon>
        <taxon>Pseudomonadota</taxon>
        <taxon>Betaproteobacteria</taxon>
        <taxon>Burkholderiales</taxon>
        <taxon>Alcaligenaceae</taxon>
        <taxon>Paracandidimonas</taxon>
    </lineage>
</organism>
<dbReference type="OrthoDB" id="5753546at2"/>
<dbReference type="InterPro" id="IPR051544">
    <property type="entry name" value="TPS_OM_transporter"/>
</dbReference>
<evidence type="ECO:0000313" key="7">
    <source>
        <dbReference type="EMBL" id="TCV00619.1"/>
    </source>
</evidence>
<protein>
    <submittedName>
        <fullName evidence="7">Hemolysin activation/secretion protein</fullName>
    </submittedName>
</protein>
<keyword evidence="4" id="KW-0732">Signal</keyword>
<proteinExistence type="predicted"/>
<dbReference type="PANTHER" id="PTHR34597">
    <property type="entry name" value="SLR1661 PROTEIN"/>
    <property type="match status" value="1"/>
</dbReference>
<sequence length="563" mass="61985">MPQLHRVASLSCLALVCHAAHANGPLLGNPVDQIPQLQHAQPQQPPARLQMPDRQQAAVIGKLQQRITPRHFDVRGSTAIPFEQITDILTPLSGQEMTVGQLIQHVNRITALYQQAGYPLSFALLQEQKFDEGRVHVTVVEGHINALRIEGDAGGAERRLHALAGPLLEEKPLTRATLERVLNLMRSVPGVRFTPRLDMPTRADGRTELVLDTVHQAIQLSAGAADLGTGTQGLVTITSSSLTPLGEQVKLTAAVPARRDDVRYISGTVSIPLGNDGLALEVDGYAYRSTPSEKVFTSFDRTIDNRRLGIGLSYPIVLNNAHMLKASVGAYVTHSEDQYHNPDNNIWLREEARLRVARLGLQYTGRSETQSRRISLDVYKGVDGLGARKNTLSDRGELAAPPYDLDFTRYALSLAQEVSLPAQFGAILTATGQYSSDILPSSEQISFGAWRHALGYPQGDQGGDKGYGASLELNRRISLGYSYLSSLQPYVMIEHAKAWYNRPELKEFGGRNLSSVALGLKISDDKRYVLDLNVARPVGDRPQNSDRRKLRFNANYALFYDGF</sequence>
<evidence type="ECO:0000256" key="3">
    <source>
        <dbReference type="ARBA" id="ARBA00023237"/>
    </source>
</evidence>
<dbReference type="Pfam" id="PF08479">
    <property type="entry name" value="POTRA_2"/>
    <property type="match status" value="1"/>
</dbReference>
<name>A0A4R3VAT5_9BURK</name>
<keyword evidence="2" id="KW-0812">Transmembrane</keyword>